<evidence type="ECO:0000313" key="4">
    <source>
        <dbReference type="Proteomes" id="UP001144341"/>
    </source>
</evidence>
<dbReference type="Proteomes" id="UP001144341">
    <property type="component" value="Unassembled WGS sequence"/>
</dbReference>
<dbReference type="SUPFAM" id="SSF51703">
    <property type="entry name" value="Cobalamin (vitamin B12)-dependent enzymes"/>
    <property type="match status" value="1"/>
</dbReference>
<dbReference type="Pfam" id="PF01642">
    <property type="entry name" value="MM_CoA_mutase"/>
    <property type="match status" value="1"/>
</dbReference>
<sequence length="515" mass="57127">MSEKKYTTTSGIEIKEVYTAAKPMEEKPGEFPFTRGIQKDMYRGRLWTMRQYAGFSTAEESNKRYHYLLSQGTTGLSVAFDLPTQIGYDSDHEMADGEVGKVGVAIDSLRDIEILFDGIELKNITTSMTINATASILLAMYIALAKKQGADLKQISGTIQNDILKEYAARGTYIYPPKQSMRLITDIFEFCSKEVPKWNTISISGYHIREAGSTAVQELAFTLANGKTYLKAAIDKGLDINIFAKRLSFFFNCHNNFFEEIAKFRAARRMWAKITKELGATDEKAQMLRFHTQTGGSTLTAQQPLNNVIRVTNQAMAAVLGGTQSLHTNGYDEALSLPTEAAAKIALRTQQIIGFESGVTDTVDPLAGSFFVENLTDEIELAAWAYIDKIDAMGGSVNAIESDYMQQEIASSAYQYQNEIEDGSRISVGVNKFTQTEEGITEVFNIDDSIRKLQTEKLTKLKAERNNIAVKQALDAIASAAKTDANLMPLIINAVEKYATLGEIADELRHIFGEY</sequence>
<evidence type="ECO:0000313" key="3">
    <source>
        <dbReference type="EMBL" id="MCZ4225598.1"/>
    </source>
</evidence>
<dbReference type="InterPro" id="IPR006099">
    <property type="entry name" value="MeMalonylCoA_mutase_a/b_cat"/>
</dbReference>
<comment type="caution">
    <text evidence="3">The sequence shown here is derived from an EMBL/GenBank/DDBJ whole genome shotgun (WGS) entry which is preliminary data.</text>
</comment>
<name>A0ABT4L6B1_9SPHI</name>
<organism evidence="3 4">
    <name type="scientific">Pedobacter rhodius</name>
    <dbReference type="NCBI Taxonomy" id="3004098"/>
    <lineage>
        <taxon>Bacteria</taxon>
        <taxon>Pseudomonadati</taxon>
        <taxon>Bacteroidota</taxon>
        <taxon>Sphingobacteriia</taxon>
        <taxon>Sphingobacteriales</taxon>
        <taxon>Sphingobacteriaceae</taxon>
        <taxon>Pedobacter</taxon>
    </lineage>
</organism>
<evidence type="ECO:0000256" key="1">
    <source>
        <dbReference type="ARBA" id="ARBA00023235"/>
    </source>
</evidence>
<gene>
    <name evidence="3" type="ORF">O0931_19945</name>
</gene>
<dbReference type="RefSeq" id="WP_269417229.1">
    <property type="nucleotide sequence ID" value="NZ_JAPWGL010000007.1"/>
</dbReference>
<dbReference type="InterPro" id="IPR016176">
    <property type="entry name" value="Cbl-dep_enz_cat"/>
</dbReference>
<feature type="domain" description="Methylmalonyl-CoA mutase alpha/beta chain catalytic" evidence="2">
    <location>
        <begin position="8"/>
        <end position="514"/>
    </location>
</feature>
<dbReference type="InterPro" id="IPR006098">
    <property type="entry name" value="MMCoA_mutase_a_cat"/>
</dbReference>
<dbReference type="Gene3D" id="3.20.20.240">
    <property type="entry name" value="Methylmalonyl-CoA mutase"/>
    <property type="match status" value="1"/>
</dbReference>
<dbReference type="PANTHER" id="PTHR48101:SF1">
    <property type="entry name" value="METHYLMALONYL-COA MUTASE, LARGE SUBUNIT"/>
    <property type="match status" value="1"/>
</dbReference>
<keyword evidence="1" id="KW-0413">Isomerase</keyword>
<evidence type="ECO:0000259" key="2">
    <source>
        <dbReference type="Pfam" id="PF01642"/>
    </source>
</evidence>
<dbReference type="EMBL" id="JAPWGL010000007">
    <property type="protein sequence ID" value="MCZ4225598.1"/>
    <property type="molecule type" value="Genomic_DNA"/>
</dbReference>
<keyword evidence="4" id="KW-1185">Reference proteome</keyword>
<proteinExistence type="predicted"/>
<dbReference type="NCBIfam" id="TIGR00641">
    <property type="entry name" value="acid_CoA_mut_N"/>
    <property type="match status" value="1"/>
</dbReference>
<reference evidence="3" key="1">
    <citation type="submission" date="2022-12" db="EMBL/GenBank/DDBJ databases">
        <title>Genome sequence of SJ11.</title>
        <authorList>
            <person name="Woo H."/>
        </authorList>
    </citation>
    <scope>NUCLEOTIDE SEQUENCE</scope>
    <source>
        <strain evidence="3">SJ11</strain>
    </source>
</reference>
<accession>A0ABT4L6B1</accession>
<dbReference type="PANTHER" id="PTHR48101">
    <property type="entry name" value="METHYLMALONYL-COA MUTASE, MITOCHONDRIAL-RELATED"/>
    <property type="match status" value="1"/>
</dbReference>
<protein>
    <submittedName>
        <fullName evidence="3">Methylmalonyl-CoA mutase family protein</fullName>
    </submittedName>
</protein>